<dbReference type="AlphaFoldDB" id="A0A538TL57"/>
<dbReference type="Pfam" id="PF01230">
    <property type="entry name" value="HIT"/>
    <property type="match status" value="1"/>
</dbReference>
<dbReference type="EMBL" id="VBOY01000088">
    <property type="protein sequence ID" value="TMQ64335.1"/>
    <property type="molecule type" value="Genomic_DNA"/>
</dbReference>
<feature type="active site" description="Tele-AMP-histidine intermediate" evidence="2">
    <location>
        <position position="126"/>
    </location>
</feature>
<comment type="caution">
    <text evidence="6">The sequence shown here is derived from an EMBL/GenBank/DDBJ whole genome shotgun (WGS) entry which is preliminary data.</text>
</comment>
<evidence type="ECO:0000256" key="2">
    <source>
        <dbReference type="PIRSR" id="PIRSR639383-1"/>
    </source>
</evidence>
<dbReference type="Proteomes" id="UP000316609">
    <property type="component" value="Unassembled WGS sequence"/>
</dbReference>
<feature type="short sequence motif" description="Histidine triad motif" evidence="4">
    <location>
        <begin position="124"/>
        <end position="128"/>
    </location>
</feature>
<keyword evidence="1" id="KW-0547">Nucleotide-binding</keyword>
<dbReference type="CDD" id="cd01275">
    <property type="entry name" value="FHIT"/>
    <property type="match status" value="1"/>
</dbReference>
<feature type="domain" description="HIT" evidence="5">
    <location>
        <begin position="29"/>
        <end position="139"/>
    </location>
</feature>
<evidence type="ECO:0000313" key="7">
    <source>
        <dbReference type="Proteomes" id="UP000316609"/>
    </source>
</evidence>
<evidence type="ECO:0000256" key="4">
    <source>
        <dbReference type="PROSITE-ProRule" id="PRU00464"/>
    </source>
</evidence>
<evidence type="ECO:0000256" key="3">
    <source>
        <dbReference type="PIRSR" id="PIRSR639383-2"/>
    </source>
</evidence>
<feature type="binding site" evidence="3">
    <location>
        <position position="128"/>
    </location>
    <ligand>
        <name>substrate</name>
    </ligand>
</feature>
<feature type="binding site" evidence="3">
    <location>
        <position position="56"/>
    </location>
    <ligand>
        <name>substrate</name>
    </ligand>
</feature>
<evidence type="ECO:0000313" key="6">
    <source>
        <dbReference type="EMBL" id="TMQ64335.1"/>
    </source>
</evidence>
<dbReference type="PANTHER" id="PTHR42997:SF1">
    <property type="entry name" value="AP-4-A PHOSPHORYLASE"/>
    <property type="match status" value="1"/>
</dbReference>
<gene>
    <name evidence="6" type="ORF">E6K78_09415</name>
</gene>
<name>A0A538TL57_UNCEI</name>
<protein>
    <submittedName>
        <fullName evidence="6">HIT domain-containing protein</fullName>
    </submittedName>
</protein>
<dbReference type="GO" id="GO:0003824">
    <property type="term" value="F:catalytic activity"/>
    <property type="evidence" value="ECO:0007669"/>
    <property type="project" value="InterPro"/>
</dbReference>
<accession>A0A538TL57</accession>
<dbReference type="PANTHER" id="PTHR42997">
    <property type="entry name" value="HIT FAMILY HYDROLASE"/>
    <property type="match status" value="1"/>
</dbReference>
<dbReference type="PROSITE" id="PS51084">
    <property type="entry name" value="HIT_2"/>
    <property type="match status" value="1"/>
</dbReference>
<dbReference type="InterPro" id="IPR052908">
    <property type="entry name" value="AP-4-A_phosphorylase"/>
</dbReference>
<evidence type="ECO:0000259" key="5">
    <source>
        <dbReference type="PROSITE" id="PS51084"/>
    </source>
</evidence>
<dbReference type="Gene3D" id="3.30.428.10">
    <property type="entry name" value="HIT-like"/>
    <property type="match status" value="1"/>
</dbReference>
<dbReference type="InterPro" id="IPR011146">
    <property type="entry name" value="HIT-like"/>
</dbReference>
<dbReference type="SUPFAM" id="SSF54197">
    <property type="entry name" value="HIT-like"/>
    <property type="match status" value="1"/>
</dbReference>
<organism evidence="6 7">
    <name type="scientific">Eiseniibacteriota bacterium</name>
    <dbReference type="NCBI Taxonomy" id="2212470"/>
    <lineage>
        <taxon>Bacteria</taxon>
        <taxon>Candidatus Eiseniibacteriota</taxon>
    </lineage>
</organism>
<reference evidence="6 7" key="1">
    <citation type="journal article" date="2019" name="Nat. Microbiol.">
        <title>Mediterranean grassland soil C-N compound turnover is dependent on rainfall and depth, and is mediated by genomically divergent microorganisms.</title>
        <authorList>
            <person name="Diamond S."/>
            <person name="Andeer P.F."/>
            <person name="Li Z."/>
            <person name="Crits-Christoph A."/>
            <person name="Burstein D."/>
            <person name="Anantharaman K."/>
            <person name="Lane K.R."/>
            <person name="Thomas B.C."/>
            <person name="Pan C."/>
            <person name="Northen T.R."/>
            <person name="Banfield J.F."/>
        </authorList>
    </citation>
    <scope>NUCLEOTIDE SEQUENCE [LARGE SCALE GENOMIC DNA]</scope>
    <source>
        <strain evidence="6">WS_8</strain>
    </source>
</reference>
<dbReference type="GO" id="GO:0000166">
    <property type="term" value="F:nucleotide binding"/>
    <property type="evidence" value="ECO:0007669"/>
    <property type="project" value="UniProtKB-KW"/>
</dbReference>
<sequence>MARRDALERLWSPWRMKYIRTARSPSACLFCGAWSGRDDRRNLVLARRPHALLMLNRFPYNPAHLMVAVARHAGSFAALSGPERTDLIELVALAESALAAEYRPHGLNYGANAGRFAGAGFPRHLHLHLVPRWDGDTNFMPVIGATKVLPETLGSTWARLRRALRGLAAAGPAAVRRS</sequence>
<proteinExistence type="predicted"/>
<evidence type="ECO:0000256" key="1">
    <source>
        <dbReference type="ARBA" id="ARBA00022741"/>
    </source>
</evidence>
<dbReference type="InterPro" id="IPR036265">
    <property type="entry name" value="HIT-like_sf"/>
</dbReference>
<dbReference type="InterPro" id="IPR039383">
    <property type="entry name" value="FHIT"/>
</dbReference>